<evidence type="ECO:0000313" key="2">
    <source>
        <dbReference type="Proteomes" id="UP000000447"/>
    </source>
</evidence>
<sequence>MSVIDFSRAMAIADAVLYEGYALYPYRASARKNRYRWQFGVVFPPGYARQAIGEQWALHAESIVEGDPTAHLCIMARFLQLESRQVEARTRDGSFLPVPALQVGDVLHVTWDEGVERLVCWEGQLQDLLSAECRVPFQLDGTRDTMMLTDESGTVTGRVLRRREPLSGVLALQATALHPGASVIQIRIENQTPWPHDAEPVRAEAVRFAFVGTHLLLGVTDGSFISMIDPPPPLKATAERCRSQGLWPVLVGEPGERRMLLAAPIILEDYPRIAPESPRLLYDGTEIDELLIQRTLLLTEEEKREARATDPRIAELLDHLEALAPAALQQLHGAIRSLRSLDTTTAQHPKGMLRGQRVRLRPKLGRGDIQDFFLDGKEAIIEEVRTDITGTTYFGVTLADDPDADLLRAWGRFRYFTLDELEFLSGERECHGP</sequence>
<dbReference type="AlphaFoldDB" id="B9L1X4"/>
<proteinExistence type="predicted"/>
<keyword evidence="2" id="KW-1185">Reference proteome</keyword>
<dbReference type="RefSeq" id="WP_015922816.1">
    <property type="nucleotide sequence ID" value="NC_011959.1"/>
</dbReference>
<protein>
    <submittedName>
        <fullName evidence="1">Uncharacterized protein</fullName>
    </submittedName>
</protein>
<organism evidence="1 2">
    <name type="scientific">Thermomicrobium roseum (strain ATCC 27502 / DSM 5159 / P-2)</name>
    <dbReference type="NCBI Taxonomy" id="309801"/>
    <lineage>
        <taxon>Bacteria</taxon>
        <taxon>Pseudomonadati</taxon>
        <taxon>Thermomicrobiota</taxon>
        <taxon>Thermomicrobia</taxon>
        <taxon>Thermomicrobiales</taxon>
        <taxon>Thermomicrobiaceae</taxon>
        <taxon>Thermomicrobium</taxon>
    </lineage>
</organism>
<accession>B9L1X4</accession>
<name>B9L1X4_THERP</name>
<dbReference type="KEGG" id="tro:trd_1874"/>
<dbReference type="HOGENOM" id="CLU_048874_0_0_0"/>
<gene>
    <name evidence="1" type="ordered locus">trd_1874</name>
</gene>
<reference evidence="1 2" key="1">
    <citation type="journal article" date="2009" name="PLoS ONE">
        <title>Complete genome sequence of the aerobic CO-oxidizing thermophile Thermomicrobium roseum.</title>
        <authorList>
            <person name="Wu D."/>
            <person name="Raymond J."/>
            <person name="Wu M."/>
            <person name="Chatterji S."/>
            <person name="Ren Q."/>
            <person name="Graham J.E."/>
            <person name="Bryant D.A."/>
            <person name="Robb F."/>
            <person name="Colman A."/>
            <person name="Tallon L.J."/>
            <person name="Badger J.H."/>
            <person name="Madupu R."/>
            <person name="Ward N.L."/>
            <person name="Eisen J.A."/>
        </authorList>
    </citation>
    <scope>NUCLEOTIDE SEQUENCE [LARGE SCALE GENOMIC DNA]</scope>
    <source>
        <strain evidence="2">ATCC 27502 / DSM 5159 / P-2</strain>
    </source>
</reference>
<evidence type="ECO:0000313" key="1">
    <source>
        <dbReference type="EMBL" id="ACM05599.1"/>
    </source>
</evidence>
<dbReference type="STRING" id="309801.trd_1874"/>
<dbReference type="Proteomes" id="UP000000447">
    <property type="component" value="Chromosome"/>
</dbReference>
<dbReference type="OrthoDB" id="264096at2"/>
<dbReference type="eggNOG" id="COG0680">
    <property type="taxonomic scope" value="Bacteria"/>
</dbReference>
<dbReference type="EMBL" id="CP001275">
    <property type="protein sequence ID" value="ACM05599.1"/>
    <property type="molecule type" value="Genomic_DNA"/>
</dbReference>